<dbReference type="Proteomes" id="UP000050741">
    <property type="component" value="Unassembled WGS sequence"/>
</dbReference>
<accession>A0A183C8A7</accession>
<dbReference type="AlphaFoldDB" id="A0A183C8A7"/>
<keyword evidence="1" id="KW-1185">Reference proteome</keyword>
<protein>
    <submittedName>
        <fullName evidence="2">NUDIX hydrolase</fullName>
    </submittedName>
</protein>
<proteinExistence type="predicted"/>
<reference evidence="1" key="1">
    <citation type="submission" date="2013-12" db="EMBL/GenBank/DDBJ databases">
        <authorList>
            <person name="Aslett M."/>
        </authorList>
    </citation>
    <scope>NUCLEOTIDE SEQUENCE [LARGE SCALE GENOMIC DNA]</scope>
    <source>
        <strain evidence="1">Lindley</strain>
    </source>
</reference>
<sequence length="89" mass="9857">MNTETAKAKLTLLAPWDHKTIFGWSKISNASRWPIDLRDDRSAAARCLEEELAEPGQAVAPLTPFETGYCADPRLADTIKRMREARAGG</sequence>
<name>A0A183C8A7_GLOPA</name>
<evidence type="ECO:0000313" key="2">
    <source>
        <dbReference type="WBParaSite" id="GPLIN_000910300"/>
    </source>
</evidence>
<organism evidence="1 2">
    <name type="scientific">Globodera pallida</name>
    <name type="common">Potato cyst nematode worm</name>
    <name type="synonym">Heterodera pallida</name>
    <dbReference type="NCBI Taxonomy" id="36090"/>
    <lineage>
        <taxon>Eukaryota</taxon>
        <taxon>Metazoa</taxon>
        <taxon>Ecdysozoa</taxon>
        <taxon>Nematoda</taxon>
        <taxon>Chromadorea</taxon>
        <taxon>Rhabditida</taxon>
        <taxon>Tylenchina</taxon>
        <taxon>Tylenchomorpha</taxon>
        <taxon>Tylenchoidea</taxon>
        <taxon>Heteroderidae</taxon>
        <taxon>Heteroderinae</taxon>
        <taxon>Globodera</taxon>
    </lineage>
</organism>
<reference evidence="2" key="3">
    <citation type="submission" date="2016-06" db="UniProtKB">
        <authorList>
            <consortium name="WormBaseParasite"/>
        </authorList>
    </citation>
    <scope>IDENTIFICATION</scope>
</reference>
<dbReference type="WBParaSite" id="GPLIN_000910300">
    <property type="protein sequence ID" value="GPLIN_000910300"/>
    <property type="gene ID" value="GPLIN_000910300"/>
</dbReference>
<reference evidence="1" key="2">
    <citation type="submission" date="2014-05" db="EMBL/GenBank/DDBJ databases">
        <title>The genome and life-stage specific transcriptomes of Globodera pallida elucidate key aspects of plant parasitism by a cyst nematode.</title>
        <authorList>
            <person name="Cotton J.A."/>
            <person name="Lilley C.J."/>
            <person name="Jones L.M."/>
            <person name="Kikuchi T."/>
            <person name="Reid A.J."/>
            <person name="Thorpe P."/>
            <person name="Tsai I.J."/>
            <person name="Beasley H."/>
            <person name="Blok V."/>
            <person name="Cock P.J.A."/>
            <person name="Van den Akker S.E."/>
            <person name="Holroyd N."/>
            <person name="Hunt M."/>
            <person name="Mantelin S."/>
            <person name="Naghra H."/>
            <person name="Pain A."/>
            <person name="Palomares-Rius J.E."/>
            <person name="Zarowiecki M."/>
            <person name="Berriman M."/>
            <person name="Jones J.T."/>
            <person name="Urwin P.E."/>
        </authorList>
    </citation>
    <scope>NUCLEOTIDE SEQUENCE [LARGE SCALE GENOMIC DNA]</scope>
    <source>
        <strain evidence="1">Lindley</strain>
    </source>
</reference>
<evidence type="ECO:0000313" key="1">
    <source>
        <dbReference type="Proteomes" id="UP000050741"/>
    </source>
</evidence>